<protein>
    <submittedName>
        <fullName evidence="1">Uncharacterized protein</fullName>
    </submittedName>
</protein>
<evidence type="ECO:0000313" key="1">
    <source>
        <dbReference type="EMBL" id="KAF9961456.1"/>
    </source>
</evidence>
<dbReference type="AlphaFoldDB" id="A0A9P6J4F1"/>
<keyword evidence="2" id="KW-1185">Reference proteome</keyword>
<proteinExistence type="predicted"/>
<name>A0A9P6J4F1_9FUNG</name>
<organism evidence="1 2">
    <name type="scientific">Modicella reniformis</name>
    <dbReference type="NCBI Taxonomy" id="1440133"/>
    <lineage>
        <taxon>Eukaryota</taxon>
        <taxon>Fungi</taxon>
        <taxon>Fungi incertae sedis</taxon>
        <taxon>Mucoromycota</taxon>
        <taxon>Mortierellomycotina</taxon>
        <taxon>Mortierellomycetes</taxon>
        <taxon>Mortierellales</taxon>
        <taxon>Mortierellaceae</taxon>
        <taxon>Modicella</taxon>
    </lineage>
</organism>
<reference evidence="1" key="1">
    <citation type="journal article" date="2020" name="Fungal Divers.">
        <title>Resolving the Mortierellaceae phylogeny through synthesis of multi-gene phylogenetics and phylogenomics.</title>
        <authorList>
            <person name="Vandepol N."/>
            <person name="Liber J."/>
            <person name="Desiro A."/>
            <person name="Na H."/>
            <person name="Kennedy M."/>
            <person name="Barry K."/>
            <person name="Grigoriev I.V."/>
            <person name="Miller A.N."/>
            <person name="O'Donnell K."/>
            <person name="Stajich J.E."/>
            <person name="Bonito G."/>
        </authorList>
    </citation>
    <scope>NUCLEOTIDE SEQUENCE</scope>
    <source>
        <strain evidence="1">MES-2147</strain>
    </source>
</reference>
<sequence>MENAIGAIEAENLEIPLTLSKLEISEVSVGQNNINWKCGSRMSHSAPHRAAHLSATLLSLGRIPERSTP</sequence>
<dbReference type="Proteomes" id="UP000749646">
    <property type="component" value="Unassembled WGS sequence"/>
</dbReference>
<evidence type="ECO:0000313" key="2">
    <source>
        <dbReference type="Proteomes" id="UP000749646"/>
    </source>
</evidence>
<dbReference type="EMBL" id="JAAAHW010006414">
    <property type="protein sequence ID" value="KAF9961456.1"/>
    <property type="molecule type" value="Genomic_DNA"/>
</dbReference>
<comment type="caution">
    <text evidence="1">The sequence shown here is derived from an EMBL/GenBank/DDBJ whole genome shotgun (WGS) entry which is preliminary data.</text>
</comment>
<accession>A0A9P6J4F1</accession>
<gene>
    <name evidence="1" type="ORF">BGZ65_010683</name>
</gene>